<evidence type="ECO:0000313" key="2">
    <source>
        <dbReference type="Proteomes" id="UP000017184"/>
    </source>
</evidence>
<evidence type="ECO:0000313" key="1">
    <source>
        <dbReference type="EMBL" id="AGX87639.1"/>
    </source>
</evidence>
<organism evidence="1 2">
    <name type="scientific">Candidatus Symbiobacter mobilis CR</name>
    <dbReference type="NCBI Taxonomy" id="946483"/>
    <lineage>
        <taxon>Bacteria</taxon>
        <taxon>Pseudomonadati</taxon>
        <taxon>Pseudomonadota</taxon>
        <taxon>Betaproteobacteria</taxon>
        <taxon>Burkholderiales</taxon>
        <taxon>Comamonadaceae</taxon>
    </lineage>
</organism>
<dbReference type="EMBL" id="CP004885">
    <property type="protein sequence ID" value="AGX87639.1"/>
    <property type="molecule type" value="Genomic_DNA"/>
</dbReference>
<dbReference type="KEGG" id="cbx:Cenrod_1554"/>
<protein>
    <submittedName>
        <fullName evidence="1">Uncharacterized protein</fullName>
    </submittedName>
</protein>
<proteinExistence type="predicted"/>
<dbReference type="HOGENOM" id="CLU_2599534_0_0_4"/>
<accession>U5NBT0</accession>
<dbReference type="STRING" id="946483.Cenrod_1554"/>
<keyword evidence="2" id="KW-1185">Reference proteome</keyword>
<sequence>MFVDLGCDRTGVQTCEEVDSALAVCTVEPAEFFNSWIVSASASMVPDLFLQRRHISSAGICGRLGTRNTLYSSLASICA</sequence>
<gene>
    <name evidence="1" type="ORF">Cenrod_1554</name>
</gene>
<name>U5NBT0_9BURK</name>
<dbReference type="AlphaFoldDB" id="U5NBT0"/>
<reference evidence="1 2" key="1">
    <citation type="journal article" date="2013" name="Genome Biol.">
        <title>Genomic analysis reveals key aspects of prokaryotic symbiosis in the phototrophic consortium "Chlorochromatium aggregatum".</title>
        <authorList>
            <person name="Liu Z."/>
            <person name="Muller J."/>
            <person name="Li T."/>
            <person name="Alvey R.M."/>
            <person name="Vogl K."/>
            <person name="Frigaard N.U."/>
            <person name="Rockwell N.C."/>
            <person name="Boyd E.S."/>
            <person name="Tomsho L.P."/>
            <person name="Schuster S.C."/>
            <person name="Henke P."/>
            <person name="Rohde M."/>
            <person name="Overmann J."/>
            <person name="Bryant D.A."/>
        </authorList>
    </citation>
    <scope>NUCLEOTIDE SEQUENCE [LARGE SCALE GENOMIC DNA]</scope>
    <source>
        <strain evidence="1">CR</strain>
    </source>
</reference>
<dbReference type="Proteomes" id="UP000017184">
    <property type="component" value="Chromosome"/>
</dbReference>